<dbReference type="EMBL" id="UYRR01006581">
    <property type="protein sequence ID" value="VDK22756.1"/>
    <property type="molecule type" value="Genomic_DNA"/>
</dbReference>
<evidence type="ECO:0000313" key="4">
    <source>
        <dbReference type="WBParaSite" id="ASIM_0000415201-mRNA-1"/>
    </source>
</evidence>
<reference evidence="2 3" key="2">
    <citation type="submission" date="2018-11" db="EMBL/GenBank/DDBJ databases">
        <authorList>
            <consortium name="Pathogen Informatics"/>
        </authorList>
    </citation>
    <scope>NUCLEOTIDE SEQUENCE [LARGE SCALE GENOMIC DNA]</scope>
</reference>
<gene>
    <name evidence="2" type="ORF">ASIM_LOCUS3974</name>
</gene>
<sequence>MKRLPIRTDIVNRINVYFNHFTSFRTNPRYSGRSSYGTAANIGVVKPTLIDVGNDNDISTATAMPVRSGDSLNESGADLKHYDDVWTVTERRKNLPNRWKNAQSVDVNVQQNQQEIIEQQKREILRLLKENEELKKHVASSQQNTNSTHISIEHENGDVQPVSFIP</sequence>
<name>A0A0M3J991_ANISI</name>
<feature type="compositionally biased region" description="Polar residues" evidence="1">
    <location>
        <begin position="139"/>
        <end position="150"/>
    </location>
</feature>
<proteinExistence type="predicted"/>
<keyword evidence="3" id="KW-1185">Reference proteome</keyword>
<dbReference type="Proteomes" id="UP000267096">
    <property type="component" value="Unassembled WGS sequence"/>
</dbReference>
<organism evidence="4">
    <name type="scientific">Anisakis simplex</name>
    <name type="common">Herring worm</name>
    <dbReference type="NCBI Taxonomy" id="6269"/>
    <lineage>
        <taxon>Eukaryota</taxon>
        <taxon>Metazoa</taxon>
        <taxon>Ecdysozoa</taxon>
        <taxon>Nematoda</taxon>
        <taxon>Chromadorea</taxon>
        <taxon>Rhabditida</taxon>
        <taxon>Spirurina</taxon>
        <taxon>Ascaridomorpha</taxon>
        <taxon>Ascaridoidea</taxon>
        <taxon>Anisakidae</taxon>
        <taxon>Anisakis</taxon>
        <taxon>Anisakis simplex complex</taxon>
    </lineage>
</organism>
<dbReference type="AlphaFoldDB" id="A0A0M3J991"/>
<reference evidence="4" key="1">
    <citation type="submission" date="2017-02" db="UniProtKB">
        <authorList>
            <consortium name="WormBaseParasite"/>
        </authorList>
    </citation>
    <scope>IDENTIFICATION</scope>
</reference>
<evidence type="ECO:0000313" key="3">
    <source>
        <dbReference type="Proteomes" id="UP000267096"/>
    </source>
</evidence>
<feature type="region of interest" description="Disordered" evidence="1">
    <location>
        <begin position="138"/>
        <end position="166"/>
    </location>
</feature>
<evidence type="ECO:0000313" key="2">
    <source>
        <dbReference type="EMBL" id="VDK22756.1"/>
    </source>
</evidence>
<dbReference type="WBParaSite" id="ASIM_0000415201-mRNA-1">
    <property type="protein sequence ID" value="ASIM_0000415201-mRNA-1"/>
    <property type="gene ID" value="ASIM_0000415201"/>
</dbReference>
<evidence type="ECO:0000256" key="1">
    <source>
        <dbReference type="SAM" id="MobiDB-lite"/>
    </source>
</evidence>
<accession>A0A0M3J991</accession>
<protein>
    <submittedName>
        <fullName evidence="2 4">Uncharacterized protein</fullName>
    </submittedName>
</protein>